<organism evidence="2 3">
    <name type="scientific">Umbelopsis vinacea</name>
    <dbReference type="NCBI Taxonomy" id="44442"/>
    <lineage>
        <taxon>Eukaryota</taxon>
        <taxon>Fungi</taxon>
        <taxon>Fungi incertae sedis</taxon>
        <taxon>Mucoromycota</taxon>
        <taxon>Mucoromycotina</taxon>
        <taxon>Umbelopsidomycetes</taxon>
        <taxon>Umbelopsidales</taxon>
        <taxon>Umbelopsidaceae</taxon>
        <taxon>Umbelopsis</taxon>
    </lineage>
</organism>
<reference evidence="2" key="1">
    <citation type="submission" date="2020-12" db="EMBL/GenBank/DDBJ databases">
        <title>Metabolic potential, ecology and presence of endohyphal bacteria is reflected in genomic diversity of Mucoromycotina.</title>
        <authorList>
            <person name="Muszewska A."/>
            <person name="Okrasinska A."/>
            <person name="Steczkiewicz K."/>
            <person name="Drgas O."/>
            <person name="Orlowska M."/>
            <person name="Perlinska-Lenart U."/>
            <person name="Aleksandrzak-Piekarczyk T."/>
            <person name="Szatraj K."/>
            <person name="Zielenkiewicz U."/>
            <person name="Pilsyk S."/>
            <person name="Malc E."/>
            <person name="Mieczkowski P."/>
            <person name="Kruszewska J.S."/>
            <person name="Biernat P."/>
            <person name="Pawlowska J."/>
        </authorList>
    </citation>
    <scope>NUCLEOTIDE SEQUENCE</scope>
    <source>
        <strain evidence="2">WA0000051536</strain>
    </source>
</reference>
<protein>
    <submittedName>
        <fullName evidence="2">Uncharacterized protein</fullName>
    </submittedName>
</protein>
<evidence type="ECO:0000256" key="1">
    <source>
        <dbReference type="SAM" id="SignalP"/>
    </source>
</evidence>
<proteinExistence type="predicted"/>
<feature type="signal peptide" evidence="1">
    <location>
        <begin position="1"/>
        <end position="20"/>
    </location>
</feature>
<accession>A0A8H7PQB4</accession>
<feature type="chain" id="PRO_5034257753" evidence="1">
    <location>
        <begin position="21"/>
        <end position="136"/>
    </location>
</feature>
<dbReference type="AlphaFoldDB" id="A0A8H7PQB4"/>
<evidence type="ECO:0000313" key="2">
    <source>
        <dbReference type="EMBL" id="KAG2177604.1"/>
    </source>
</evidence>
<keyword evidence="3" id="KW-1185">Reference proteome</keyword>
<dbReference type="OrthoDB" id="2385460at2759"/>
<dbReference type="EMBL" id="JAEPRA010000012">
    <property type="protein sequence ID" value="KAG2177604.1"/>
    <property type="molecule type" value="Genomic_DNA"/>
</dbReference>
<dbReference type="Proteomes" id="UP000612746">
    <property type="component" value="Unassembled WGS sequence"/>
</dbReference>
<keyword evidence="1" id="KW-0732">Signal</keyword>
<sequence>MYILKYLIALAASFFVATQAAPLTTRDEDPFAICDGFALDPLTVSTIKVGDSVAVKWQLGGSLVVNFSAIELFNSSGLIKDLYVGQTPATELSKTVEVVFPENQGPNENEYWFRIWGRTSKGPDCILISDQFHMEE</sequence>
<evidence type="ECO:0000313" key="3">
    <source>
        <dbReference type="Proteomes" id="UP000612746"/>
    </source>
</evidence>
<gene>
    <name evidence="2" type="ORF">INT44_008116</name>
</gene>
<name>A0A8H7PQB4_9FUNG</name>
<comment type="caution">
    <text evidence="2">The sequence shown here is derived from an EMBL/GenBank/DDBJ whole genome shotgun (WGS) entry which is preliminary data.</text>
</comment>